<dbReference type="InterPro" id="IPR036318">
    <property type="entry name" value="FAD-bd_PCMH-like_sf"/>
</dbReference>
<dbReference type="GO" id="GO:0016491">
    <property type="term" value="F:oxidoreductase activity"/>
    <property type="evidence" value="ECO:0007669"/>
    <property type="project" value="UniProtKB-KW"/>
</dbReference>
<keyword evidence="1" id="KW-0285">Flavoprotein</keyword>
<name>A0A1M5T4E7_9RHOB</name>
<dbReference type="RefSeq" id="WP_072902887.1">
    <property type="nucleotide sequence ID" value="NZ_FQXB01000008.1"/>
</dbReference>
<dbReference type="PANTHER" id="PTHR42659">
    <property type="entry name" value="XANTHINE DEHYDROGENASE SUBUNIT C-RELATED"/>
    <property type="match status" value="1"/>
</dbReference>
<dbReference type="SUPFAM" id="SSF55447">
    <property type="entry name" value="CO dehydrogenase flavoprotein C-terminal domain-like"/>
    <property type="match status" value="1"/>
</dbReference>
<dbReference type="Gene3D" id="3.30.390.50">
    <property type="entry name" value="CO dehydrogenase flavoprotein, C-terminal domain"/>
    <property type="match status" value="1"/>
</dbReference>
<keyword evidence="6" id="KW-1185">Reference proteome</keyword>
<dbReference type="PROSITE" id="PS51387">
    <property type="entry name" value="FAD_PCMH"/>
    <property type="match status" value="1"/>
</dbReference>
<dbReference type="InterPro" id="IPR016169">
    <property type="entry name" value="FAD-bd_PCMH_sub2"/>
</dbReference>
<dbReference type="InterPro" id="IPR016167">
    <property type="entry name" value="FAD-bd_PCMH_sub1"/>
</dbReference>
<dbReference type="SMART" id="SM01092">
    <property type="entry name" value="CO_deh_flav_C"/>
    <property type="match status" value="1"/>
</dbReference>
<evidence type="ECO:0000256" key="3">
    <source>
        <dbReference type="ARBA" id="ARBA00023002"/>
    </source>
</evidence>
<dbReference type="GO" id="GO:0071949">
    <property type="term" value="F:FAD binding"/>
    <property type="evidence" value="ECO:0007669"/>
    <property type="project" value="InterPro"/>
</dbReference>
<dbReference type="Gene3D" id="3.30.43.10">
    <property type="entry name" value="Uridine Diphospho-n-acetylenolpyruvylglucosamine Reductase, domain 2"/>
    <property type="match status" value="1"/>
</dbReference>
<dbReference type="InterPro" id="IPR051312">
    <property type="entry name" value="Diverse_Substr_Oxidored"/>
</dbReference>
<organism evidence="5 6">
    <name type="scientific">Cognatiyoonia sediminum</name>
    <dbReference type="NCBI Taxonomy" id="1508389"/>
    <lineage>
        <taxon>Bacteria</taxon>
        <taxon>Pseudomonadati</taxon>
        <taxon>Pseudomonadota</taxon>
        <taxon>Alphaproteobacteria</taxon>
        <taxon>Rhodobacterales</taxon>
        <taxon>Paracoccaceae</taxon>
        <taxon>Cognatiyoonia</taxon>
    </lineage>
</organism>
<dbReference type="STRING" id="1508389.SAMN05444003_3233"/>
<reference evidence="5 6" key="1">
    <citation type="submission" date="2016-11" db="EMBL/GenBank/DDBJ databases">
        <authorList>
            <person name="Jaros S."/>
            <person name="Januszkiewicz K."/>
            <person name="Wedrychowicz H."/>
        </authorList>
    </citation>
    <scope>NUCLEOTIDE SEQUENCE [LARGE SCALE GENOMIC DNA]</scope>
    <source>
        <strain evidence="5 6">DSM 28715</strain>
    </source>
</reference>
<dbReference type="Proteomes" id="UP000184074">
    <property type="component" value="Unassembled WGS sequence"/>
</dbReference>
<sequence length="260" mass="26537">MYETTFHKASSADDAASKLGAAEEGKLLAGGQTLIPTMKARFASPSDLISLKDASISGICRDGDSVVIGAMTTHAEVASSVDVPAYLAALAGGIGDPAVRHRGTIGGSIANNDPAADYPSACLALGATIRTNQREIAAADYFEGMFETALEEDEVIISVVFPDADKAAYAKFPNPASRYAMVGVFVAQSGGETRVAVTGAGEDGVFRHEGLEAALADSFTENSAASVAVSADGLLSDIHGSSEYRAALITAMAKRAVAAA</sequence>
<dbReference type="PANTHER" id="PTHR42659:SF2">
    <property type="entry name" value="XANTHINE DEHYDROGENASE SUBUNIT C-RELATED"/>
    <property type="match status" value="1"/>
</dbReference>
<dbReference type="EMBL" id="FQXB01000008">
    <property type="protein sequence ID" value="SHH45615.1"/>
    <property type="molecule type" value="Genomic_DNA"/>
</dbReference>
<evidence type="ECO:0000256" key="1">
    <source>
        <dbReference type="ARBA" id="ARBA00022630"/>
    </source>
</evidence>
<dbReference type="AlphaFoldDB" id="A0A1M5T4E7"/>
<dbReference type="OrthoDB" id="9793944at2"/>
<dbReference type="Gene3D" id="3.30.465.10">
    <property type="match status" value="1"/>
</dbReference>
<protein>
    <submittedName>
        <fullName evidence="5">Carbon-monoxide dehydrogenase medium subunit</fullName>
    </submittedName>
</protein>
<feature type="domain" description="FAD-binding PCMH-type" evidence="4">
    <location>
        <begin position="1"/>
        <end position="166"/>
    </location>
</feature>
<keyword evidence="3" id="KW-0560">Oxidoreductase</keyword>
<gene>
    <name evidence="5" type="ORF">SAMN05444003_3233</name>
</gene>
<evidence type="ECO:0000313" key="6">
    <source>
        <dbReference type="Proteomes" id="UP000184074"/>
    </source>
</evidence>
<dbReference type="InterPro" id="IPR002346">
    <property type="entry name" value="Mopterin_DH_FAD-bd"/>
</dbReference>
<accession>A0A1M5T4E7</accession>
<dbReference type="InterPro" id="IPR036683">
    <property type="entry name" value="CO_DH_flav_C_dom_sf"/>
</dbReference>
<dbReference type="InterPro" id="IPR016166">
    <property type="entry name" value="FAD-bd_PCMH"/>
</dbReference>
<evidence type="ECO:0000256" key="2">
    <source>
        <dbReference type="ARBA" id="ARBA00022827"/>
    </source>
</evidence>
<dbReference type="InterPro" id="IPR005107">
    <property type="entry name" value="CO_DH_flav_C"/>
</dbReference>
<proteinExistence type="predicted"/>
<evidence type="ECO:0000313" key="5">
    <source>
        <dbReference type="EMBL" id="SHH45615.1"/>
    </source>
</evidence>
<dbReference type="SUPFAM" id="SSF56176">
    <property type="entry name" value="FAD-binding/transporter-associated domain-like"/>
    <property type="match status" value="1"/>
</dbReference>
<keyword evidence="2" id="KW-0274">FAD</keyword>
<evidence type="ECO:0000259" key="4">
    <source>
        <dbReference type="PROSITE" id="PS51387"/>
    </source>
</evidence>
<dbReference type="Pfam" id="PF00941">
    <property type="entry name" value="FAD_binding_5"/>
    <property type="match status" value="1"/>
</dbReference>